<keyword evidence="3" id="KW-1185">Reference proteome</keyword>
<feature type="compositionally biased region" description="Low complexity" evidence="1">
    <location>
        <begin position="406"/>
        <end position="415"/>
    </location>
</feature>
<reference evidence="2" key="1">
    <citation type="submission" date="2020-10" db="EMBL/GenBank/DDBJ databases">
        <title>Genome Sequence of Monilinia vaccinii-corymbosi Sheds Light on Mummy Berry Disease Infection of Blueberry and Mating Type.</title>
        <authorList>
            <person name="Yow A.G."/>
            <person name="Zhang Y."/>
            <person name="Bansal K."/>
            <person name="Eacker S.M."/>
            <person name="Sullivan S."/>
            <person name="Liachko I."/>
            <person name="Cubeta M.A."/>
            <person name="Rollins J.A."/>
            <person name="Ashrafi H."/>
        </authorList>
    </citation>
    <scope>NUCLEOTIDE SEQUENCE</scope>
    <source>
        <strain evidence="2">RL-1</strain>
    </source>
</reference>
<dbReference type="Proteomes" id="UP000672032">
    <property type="component" value="Chromosome 3"/>
</dbReference>
<accession>A0A8A3PE77</accession>
<dbReference type="OrthoDB" id="5394557at2759"/>
<evidence type="ECO:0000313" key="2">
    <source>
        <dbReference type="EMBL" id="QSZ33361.1"/>
    </source>
</evidence>
<dbReference type="EMBL" id="CP063407">
    <property type="protein sequence ID" value="QSZ33361.1"/>
    <property type="molecule type" value="Genomic_DNA"/>
</dbReference>
<name>A0A8A3PE77_9HELO</name>
<feature type="compositionally biased region" description="Polar residues" evidence="1">
    <location>
        <begin position="378"/>
        <end position="405"/>
    </location>
</feature>
<feature type="compositionally biased region" description="Polar residues" evidence="1">
    <location>
        <begin position="416"/>
        <end position="432"/>
    </location>
</feature>
<sequence>MVRAVKAIHLLKSAQNTHTHREAIAMGAMVIMGRKTSNQPIPRDAEFNVKDVESAKSDAAAKIMAGLVTIAKTQARSHVTAMQLEQAKDIPQDCFDDNSRSIYRVPAQYNSYYHNAQTVNSGQDSLNYRQANYPNYGYPGGRFLGFGYDSFTEEPADYNLSNPNAFQVATQDPVSVSSYPAQNNGRTRVNPPATMYMDSEAATNYNQNPYQSYNARSMVESESKNFCVASTASLPSYGSVSTCTIPQTALNVTNGERLLPCPSVNRPPGQYRSTNDSTANSQISLQSYGFMNSSMGSSGKMNGTSIQIPLVNSYMSVPTSSSQEITTAAAEMAYSSAQQLTIEQQDTEIYNAPTPNSSLYYSQTNDSTAEINHHYGTSIGSDTSKSRQSSQTNTTENSWAANNRKSSNGSLLSNGQSYLPSTSNQYPRPSTPIVMQSHSLLQHPLHIPQVQHDGLPHLGDYVSSISR</sequence>
<evidence type="ECO:0000256" key="1">
    <source>
        <dbReference type="SAM" id="MobiDB-lite"/>
    </source>
</evidence>
<dbReference type="AlphaFoldDB" id="A0A8A3PE77"/>
<organism evidence="2 3">
    <name type="scientific">Monilinia vaccinii-corymbosi</name>
    <dbReference type="NCBI Taxonomy" id="61207"/>
    <lineage>
        <taxon>Eukaryota</taxon>
        <taxon>Fungi</taxon>
        <taxon>Dikarya</taxon>
        <taxon>Ascomycota</taxon>
        <taxon>Pezizomycotina</taxon>
        <taxon>Leotiomycetes</taxon>
        <taxon>Helotiales</taxon>
        <taxon>Sclerotiniaceae</taxon>
        <taxon>Monilinia</taxon>
    </lineage>
</organism>
<proteinExistence type="predicted"/>
<protein>
    <submittedName>
        <fullName evidence="2">Uncharacterized protein</fullName>
    </submittedName>
</protein>
<feature type="region of interest" description="Disordered" evidence="1">
    <location>
        <begin position="372"/>
        <end position="432"/>
    </location>
</feature>
<evidence type="ECO:0000313" key="3">
    <source>
        <dbReference type="Proteomes" id="UP000672032"/>
    </source>
</evidence>
<gene>
    <name evidence="2" type="ORF">DSL72_002949</name>
</gene>